<dbReference type="AlphaFoldDB" id="A0AAV7HW54"/>
<evidence type="ECO:0000256" key="5">
    <source>
        <dbReference type="ARBA" id="ARBA00023065"/>
    </source>
</evidence>
<dbReference type="Pfam" id="PF07885">
    <property type="entry name" value="Ion_trans_2"/>
    <property type="match status" value="1"/>
</dbReference>
<evidence type="ECO:0000256" key="6">
    <source>
        <dbReference type="ARBA" id="ARBA00023136"/>
    </source>
</evidence>
<dbReference type="GO" id="GO:0030322">
    <property type="term" value="P:stabilization of membrane potential"/>
    <property type="evidence" value="ECO:0007669"/>
    <property type="project" value="TreeGrafter"/>
</dbReference>
<feature type="domain" description="Potassium channel" evidence="9">
    <location>
        <begin position="317"/>
        <end position="373"/>
    </location>
</feature>
<evidence type="ECO:0000256" key="7">
    <source>
        <dbReference type="ARBA" id="ARBA00023303"/>
    </source>
</evidence>
<dbReference type="GO" id="GO:0022841">
    <property type="term" value="F:potassium ion leak channel activity"/>
    <property type="evidence" value="ECO:0007669"/>
    <property type="project" value="TreeGrafter"/>
</dbReference>
<dbReference type="EMBL" id="JAHXZJ010002612">
    <property type="protein sequence ID" value="KAH0537891.1"/>
    <property type="molecule type" value="Genomic_DNA"/>
</dbReference>
<feature type="transmembrane region" description="Helical" evidence="8">
    <location>
        <begin position="353"/>
        <end position="378"/>
    </location>
</feature>
<feature type="transmembrane region" description="Helical" evidence="8">
    <location>
        <begin position="321"/>
        <end position="341"/>
    </location>
</feature>
<organism evidence="10 11">
    <name type="scientific">Cotesia glomerata</name>
    <name type="common">Lepidopteran parasitic wasp</name>
    <name type="synonym">Apanteles glomeratus</name>
    <dbReference type="NCBI Taxonomy" id="32391"/>
    <lineage>
        <taxon>Eukaryota</taxon>
        <taxon>Metazoa</taxon>
        <taxon>Ecdysozoa</taxon>
        <taxon>Arthropoda</taxon>
        <taxon>Hexapoda</taxon>
        <taxon>Insecta</taxon>
        <taxon>Pterygota</taxon>
        <taxon>Neoptera</taxon>
        <taxon>Endopterygota</taxon>
        <taxon>Hymenoptera</taxon>
        <taxon>Apocrita</taxon>
        <taxon>Ichneumonoidea</taxon>
        <taxon>Braconidae</taxon>
        <taxon>Microgastrinae</taxon>
        <taxon>Cotesia</taxon>
    </lineage>
</organism>
<sequence>MNVPEFPAPPSLVPISSSSASASAATSVGLIRESAYKNSKHLAGSWRANDLSGEKSFTRGISVSQLSSGPITGIRRNLPSRRRAHRLARIGNSVHPRVVTKESSRVNRPRVTELKVSMTERREDDEDDADVVCASGILNNCTPVSLDSRTISEDLTIELKDQQTNETVGMPFIKTIGIQTHEREGPYWLRVFPKLKDIIEEEEGENSRTCSKIWKHLRFLGRLSMCQFGLAWLLTFWAIAGAAAFYATEGPRETKQVAELKDMQRDLAVGLATELRQLKASEEEMEPLWSNKVRQYVAKHEKLLLAAVNSGYGEGGESGELWTFSGCILFAISLLTTLGFGAPVPRTTPGRTVAVVFAAIGIPAHFLLIFNLGLLLAVRLQQYAVRKRYGADHDVEAIERLPVPQWVKIFPFILIAGYYLLGIIGFGAGRSRPLAASLLFPLDFTAAGGLASTSGFVRIAYGLYLEGAVTIAAVTVAALRVSASESLTNIGRKYGLLVEA</sequence>
<dbReference type="InterPro" id="IPR013099">
    <property type="entry name" value="K_chnl_dom"/>
</dbReference>
<dbReference type="GO" id="GO:0015271">
    <property type="term" value="F:outward rectifier potassium channel activity"/>
    <property type="evidence" value="ECO:0007669"/>
    <property type="project" value="TreeGrafter"/>
</dbReference>
<reference evidence="10 11" key="1">
    <citation type="journal article" date="2021" name="J. Hered.">
        <title>A chromosome-level genome assembly of the parasitoid wasp, Cotesia glomerata (Hymenoptera: Braconidae).</title>
        <authorList>
            <person name="Pinto B.J."/>
            <person name="Weis J.J."/>
            <person name="Gamble T."/>
            <person name="Ode P.J."/>
            <person name="Paul R."/>
            <person name="Zaspel J.M."/>
        </authorList>
    </citation>
    <scope>NUCLEOTIDE SEQUENCE [LARGE SCALE GENOMIC DNA]</scope>
    <source>
        <strain evidence="10">CgM1</strain>
    </source>
</reference>
<dbReference type="PANTHER" id="PTHR11003:SF87">
    <property type="entry name" value="POTASSIUM CHANNEL DOMAIN-CONTAINING PROTEIN"/>
    <property type="match status" value="1"/>
</dbReference>
<evidence type="ECO:0000256" key="3">
    <source>
        <dbReference type="ARBA" id="ARBA00022692"/>
    </source>
</evidence>
<name>A0AAV7HW54_COTGL</name>
<accession>A0AAV7HW54</accession>
<dbReference type="Gene3D" id="1.10.287.70">
    <property type="match status" value="1"/>
</dbReference>
<keyword evidence="11" id="KW-1185">Reference proteome</keyword>
<keyword evidence="7" id="KW-0407">Ion channel</keyword>
<evidence type="ECO:0000259" key="9">
    <source>
        <dbReference type="Pfam" id="PF07885"/>
    </source>
</evidence>
<comment type="subcellular location">
    <subcellularLocation>
        <location evidence="1">Membrane</location>
        <topology evidence="1">Multi-pass membrane protein</topology>
    </subcellularLocation>
</comment>
<dbReference type="InterPro" id="IPR003280">
    <property type="entry name" value="2pore_dom_K_chnl"/>
</dbReference>
<gene>
    <name evidence="10" type="ORF">KQX54_000938</name>
</gene>
<feature type="transmembrane region" description="Helical" evidence="8">
    <location>
        <begin position="409"/>
        <end position="428"/>
    </location>
</feature>
<feature type="transmembrane region" description="Helical" evidence="8">
    <location>
        <begin position="228"/>
        <end position="247"/>
    </location>
</feature>
<evidence type="ECO:0000313" key="11">
    <source>
        <dbReference type="Proteomes" id="UP000826195"/>
    </source>
</evidence>
<evidence type="ECO:0000256" key="4">
    <source>
        <dbReference type="ARBA" id="ARBA00022989"/>
    </source>
</evidence>
<keyword evidence="3 8" id="KW-0812">Transmembrane</keyword>
<keyword evidence="2" id="KW-0813">Transport</keyword>
<comment type="caution">
    <text evidence="10">The sequence shown here is derived from an EMBL/GenBank/DDBJ whole genome shotgun (WGS) entry which is preliminary data.</text>
</comment>
<evidence type="ECO:0000256" key="2">
    <source>
        <dbReference type="ARBA" id="ARBA00022448"/>
    </source>
</evidence>
<proteinExistence type="predicted"/>
<evidence type="ECO:0000313" key="10">
    <source>
        <dbReference type="EMBL" id="KAH0537891.1"/>
    </source>
</evidence>
<dbReference type="Proteomes" id="UP000826195">
    <property type="component" value="Unassembled WGS sequence"/>
</dbReference>
<dbReference type="SUPFAM" id="SSF81324">
    <property type="entry name" value="Voltage-gated potassium channels"/>
    <property type="match status" value="1"/>
</dbReference>
<dbReference type="PANTHER" id="PTHR11003">
    <property type="entry name" value="POTASSIUM CHANNEL, SUBFAMILY K"/>
    <property type="match status" value="1"/>
</dbReference>
<dbReference type="GO" id="GO:0005886">
    <property type="term" value="C:plasma membrane"/>
    <property type="evidence" value="ECO:0007669"/>
    <property type="project" value="TreeGrafter"/>
</dbReference>
<protein>
    <recommendedName>
        <fullName evidence="9">Potassium channel domain-containing protein</fullName>
    </recommendedName>
</protein>
<keyword evidence="5" id="KW-0406">Ion transport</keyword>
<evidence type="ECO:0000256" key="1">
    <source>
        <dbReference type="ARBA" id="ARBA00004141"/>
    </source>
</evidence>
<feature type="transmembrane region" description="Helical" evidence="8">
    <location>
        <begin position="463"/>
        <end position="483"/>
    </location>
</feature>
<keyword evidence="4 8" id="KW-1133">Transmembrane helix</keyword>
<keyword evidence="6 8" id="KW-0472">Membrane</keyword>
<evidence type="ECO:0000256" key="8">
    <source>
        <dbReference type="SAM" id="Phobius"/>
    </source>
</evidence>